<keyword evidence="3" id="KW-0805">Transcription regulation</keyword>
<dbReference type="InterPro" id="IPR017930">
    <property type="entry name" value="Myb_dom"/>
</dbReference>
<dbReference type="EMBL" id="MK377229">
    <property type="protein sequence ID" value="QIG55725.1"/>
    <property type="molecule type" value="mRNA"/>
</dbReference>
<dbReference type="InterPro" id="IPR001005">
    <property type="entry name" value="SANT/Myb"/>
</dbReference>
<feature type="domain" description="HTH myb-type" evidence="9">
    <location>
        <begin position="9"/>
        <end position="61"/>
    </location>
</feature>
<accession>A0A7M4C3D9</accession>
<comment type="subcellular location">
    <subcellularLocation>
        <location evidence="1">Nucleus</location>
    </subcellularLocation>
</comment>
<evidence type="ECO:0000256" key="5">
    <source>
        <dbReference type="ARBA" id="ARBA00023163"/>
    </source>
</evidence>
<evidence type="ECO:0000259" key="9">
    <source>
        <dbReference type="PROSITE" id="PS51294"/>
    </source>
</evidence>
<feature type="compositionally biased region" description="Polar residues" evidence="7">
    <location>
        <begin position="149"/>
        <end position="158"/>
    </location>
</feature>
<evidence type="ECO:0000256" key="6">
    <source>
        <dbReference type="ARBA" id="ARBA00023242"/>
    </source>
</evidence>
<reference evidence="10" key="1">
    <citation type="submission" date="2019-01" db="EMBL/GenBank/DDBJ databases">
        <authorList>
            <person name="Li H."/>
            <person name="Li J."/>
            <person name="Cheng Y."/>
            <person name="Wei W."/>
            <person name="Li L."/>
        </authorList>
    </citation>
    <scope>NUCLEOTIDE SEQUENCE</scope>
</reference>
<dbReference type="Pfam" id="PF00249">
    <property type="entry name" value="Myb_DNA-binding"/>
    <property type="match status" value="2"/>
</dbReference>
<dbReference type="CDD" id="cd00167">
    <property type="entry name" value="SANT"/>
    <property type="match status" value="2"/>
</dbReference>
<keyword evidence="2" id="KW-0677">Repeat</keyword>
<feature type="domain" description="HTH myb-type" evidence="9">
    <location>
        <begin position="62"/>
        <end position="116"/>
    </location>
</feature>
<name>A0A7M4C3D9_PAESU</name>
<keyword evidence="5" id="KW-0804">Transcription</keyword>
<dbReference type="PROSITE" id="PS50090">
    <property type="entry name" value="MYB_LIKE"/>
    <property type="match status" value="2"/>
</dbReference>
<dbReference type="InterPro" id="IPR015495">
    <property type="entry name" value="Myb_TF_plants"/>
</dbReference>
<evidence type="ECO:0000256" key="2">
    <source>
        <dbReference type="ARBA" id="ARBA00022737"/>
    </source>
</evidence>
<dbReference type="GO" id="GO:0005634">
    <property type="term" value="C:nucleus"/>
    <property type="evidence" value="ECO:0007669"/>
    <property type="project" value="UniProtKB-SubCell"/>
</dbReference>
<feature type="domain" description="Myb-like" evidence="8">
    <location>
        <begin position="62"/>
        <end position="112"/>
    </location>
</feature>
<feature type="compositionally biased region" description="Low complexity" evidence="7">
    <location>
        <begin position="138"/>
        <end position="148"/>
    </location>
</feature>
<dbReference type="PANTHER" id="PTHR47999:SF96">
    <property type="entry name" value="TRANSCRIPTION REPRESSOR MYB6-LIKE"/>
    <property type="match status" value="1"/>
</dbReference>
<dbReference type="FunFam" id="1.10.10.60:FF:000015">
    <property type="entry name" value="Transcription factor RAX3"/>
    <property type="match status" value="1"/>
</dbReference>
<feature type="region of interest" description="Disordered" evidence="7">
    <location>
        <begin position="132"/>
        <end position="168"/>
    </location>
</feature>
<dbReference type="SMART" id="SM00717">
    <property type="entry name" value="SANT"/>
    <property type="match status" value="2"/>
</dbReference>
<keyword evidence="6" id="KW-0539">Nucleus</keyword>
<dbReference type="Gene3D" id="1.10.10.60">
    <property type="entry name" value="Homeodomain-like"/>
    <property type="match status" value="2"/>
</dbReference>
<proteinExistence type="evidence at transcript level"/>
<dbReference type="InterPro" id="IPR009057">
    <property type="entry name" value="Homeodomain-like_sf"/>
</dbReference>
<feature type="domain" description="Myb-like" evidence="8">
    <location>
        <begin position="9"/>
        <end position="61"/>
    </location>
</feature>
<dbReference type="PROSITE" id="PS51294">
    <property type="entry name" value="HTH_MYB"/>
    <property type="match status" value="2"/>
</dbReference>
<evidence type="ECO:0000256" key="3">
    <source>
        <dbReference type="ARBA" id="ARBA00023015"/>
    </source>
</evidence>
<evidence type="ECO:0000259" key="8">
    <source>
        <dbReference type="PROSITE" id="PS50090"/>
    </source>
</evidence>
<evidence type="ECO:0000313" key="10">
    <source>
        <dbReference type="EMBL" id="QIG55725.1"/>
    </source>
</evidence>
<dbReference type="SUPFAM" id="SSF46689">
    <property type="entry name" value="Homeodomain-like"/>
    <property type="match status" value="1"/>
</dbReference>
<evidence type="ECO:0000256" key="1">
    <source>
        <dbReference type="ARBA" id="ARBA00004123"/>
    </source>
</evidence>
<evidence type="ECO:0000256" key="7">
    <source>
        <dbReference type="SAM" id="MobiDB-lite"/>
    </source>
</evidence>
<keyword evidence="4" id="KW-0238">DNA-binding</keyword>
<dbReference type="GO" id="GO:0003677">
    <property type="term" value="F:DNA binding"/>
    <property type="evidence" value="ECO:0007669"/>
    <property type="project" value="UniProtKB-KW"/>
</dbReference>
<dbReference type="AlphaFoldDB" id="A0A7M4C3D9"/>
<organism evidence="10">
    <name type="scientific">Paeonia suffruticosa</name>
    <name type="common">Tree peony</name>
    <name type="synonym">Paeonia moutan</name>
    <dbReference type="NCBI Taxonomy" id="45171"/>
    <lineage>
        <taxon>Eukaryota</taxon>
        <taxon>Viridiplantae</taxon>
        <taxon>Streptophyta</taxon>
        <taxon>Embryophyta</taxon>
        <taxon>Tracheophyta</taxon>
        <taxon>Spermatophyta</taxon>
        <taxon>Magnoliopsida</taxon>
        <taxon>eudicotyledons</taxon>
        <taxon>Gunneridae</taxon>
        <taxon>Pentapetalae</taxon>
        <taxon>Saxifragales</taxon>
        <taxon>Paeoniaceae</taxon>
        <taxon>Paeonia</taxon>
    </lineage>
</organism>
<dbReference type="PANTHER" id="PTHR47999">
    <property type="entry name" value="TRANSCRIPTION FACTOR MYB8-RELATED-RELATED"/>
    <property type="match status" value="1"/>
</dbReference>
<evidence type="ECO:0000256" key="4">
    <source>
        <dbReference type="ARBA" id="ARBA00023125"/>
    </source>
</evidence>
<sequence length="193" mass="22294">MGRNPCCDKKEVNRGAWSFQEDEILANYIKIHGPGKWGNLPKKAGLNRCGKSCRLRWLNYLRPDIKRGDISMDEEDLIIRLHNLLGNRWALIAGRLPGRTDNEIKNYWNTILMKKLKFQKISQSSVKRYKCEERKSMSMENSNSNSNSAQDISDQVVPTKSPEERSSDHFINLDKVLIPDLNSEFLQIGRSDQ</sequence>
<protein>
    <submittedName>
        <fullName evidence="10">MYB transcription factor</fullName>
    </submittedName>
</protein>
<gene>
    <name evidence="10" type="primary">MYB42</name>
</gene>